<keyword evidence="1" id="KW-0732">Signal</keyword>
<feature type="non-terminal residue" evidence="3">
    <location>
        <position position="1"/>
    </location>
</feature>
<name>A0ABV0QA94_9TELE</name>
<protein>
    <recommendedName>
        <fullName evidence="2">Ig-like domain-containing protein</fullName>
    </recommendedName>
</protein>
<feature type="chain" id="PRO_5046317644" description="Ig-like domain-containing protein" evidence="1">
    <location>
        <begin position="20"/>
        <end position="195"/>
    </location>
</feature>
<feature type="domain" description="Ig-like" evidence="2">
    <location>
        <begin position="20"/>
        <end position="123"/>
    </location>
</feature>
<organism evidence="3 4">
    <name type="scientific">Xenoophorus captivus</name>
    <dbReference type="NCBI Taxonomy" id="1517983"/>
    <lineage>
        <taxon>Eukaryota</taxon>
        <taxon>Metazoa</taxon>
        <taxon>Chordata</taxon>
        <taxon>Craniata</taxon>
        <taxon>Vertebrata</taxon>
        <taxon>Euteleostomi</taxon>
        <taxon>Actinopterygii</taxon>
        <taxon>Neopterygii</taxon>
        <taxon>Teleostei</taxon>
        <taxon>Neoteleostei</taxon>
        <taxon>Acanthomorphata</taxon>
        <taxon>Ovalentaria</taxon>
        <taxon>Atherinomorphae</taxon>
        <taxon>Cyprinodontiformes</taxon>
        <taxon>Goodeidae</taxon>
        <taxon>Xenoophorus</taxon>
    </lineage>
</organism>
<feature type="signal peptide" evidence="1">
    <location>
        <begin position="1"/>
        <end position="19"/>
    </location>
</feature>
<dbReference type="InterPro" id="IPR036179">
    <property type="entry name" value="Ig-like_dom_sf"/>
</dbReference>
<evidence type="ECO:0000313" key="3">
    <source>
        <dbReference type="EMBL" id="MEQ2192720.1"/>
    </source>
</evidence>
<dbReference type="PROSITE" id="PS50835">
    <property type="entry name" value="IG_LIKE"/>
    <property type="match status" value="1"/>
</dbReference>
<evidence type="ECO:0000313" key="4">
    <source>
        <dbReference type="Proteomes" id="UP001434883"/>
    </source>
</evidence>
<comment type="caution">
    <text evidence="3">The sequence shown here is derived from an EMBL/GenBank/DDBJ whole genome shotgun (WGS) entry which is preliminary data.</text>
</comment>
<keyword evidence="4" id="KW-1185">Reference proteome</keyword>
<dbReference type="EMBL" id="JAHRIN010003345">
    <property type="protein sequence ID" value="MEQ2192720.1"/>
    <property type="molecule type" value="Genomic_DNA"/>
</dbReference>
<dbReference type="Gene3D" id="2.60.40.10">
    <property type="entry name" value="Immunoglobulins"/>
    <property type="match status" value="1"/>
</dbReference>
<proteinExistence type="predicted"/>
<dbReference type="SUPFAM" id="SSF48726">
    <property type="entry name" value="Immunoglobulin"/>
    <property type="match status" value="1"/>
</dbReference>
<dbReference type="InterPro" id="IPR013783">
    <property type="entry name" value="Ig-like_fold"/>
</dbReference>
<evidence type="ECO:0000259" key="2">
    <source>
        <dbReference type="PROSITE" id="PS50835"/>
    </source>
</evidence>
<reference evidence="3 4" key="1">
    <citation type="submission" date="2021-06" db="EMBL/GenBank/DDBJ databases">
        <authorList>
            <person name="Palmer J.M."/>
        </authorList>
    </citation>
    <scope>NUCLEOTIDE SEQUENCE [LARGE SCALE GENOMIC DNA]</scope>
    <source>
        <strain evidence="3 4">XC_2019</strain>
        <tissue evidence="3">Muscle</tissue>
    </source>
</reference>
<accession>A0ABV0QA94</accession>
<gene>
    <name evidence="3" type="ORF">XENOCAPTIV_016130</name>
</gene>
<evidence type="ECO:0000256" key="1">
    <source>
        <dbReference type="SAM" id="SignalP"/>
    </source>
</evidence>
<sequence>ENMRWELSFLIFICGLCEMCVMNSSKVYTAKENKNITIEWSTQMKTDWTLINMICEFYSDNLKILYETMNGSSKSPDEQFVGRVHLDIDAPREAKIRLHLSRLKTKDSGNYCCLMNANYDSVTKRWRLRMRGLKNEDAKLRFQVVVKREKMTLQCFFFTECFNLNVTTGGNNNPSNIATTAGKSVDFKLKGKTSL</sequence>
<dbReference type="InterPro" id="IPR007110">
    <property type="entry name" value="Ig-like_dom"/>
</dbReference>
<dbReference type="Proteomes" id="UP001434883">
    <property type="component" value="Unassembled WGS sequence"/>
</dbReference>